<evidence type="ECO:0000256" key="1">
    <source>
        <dbReference type="SAM" id="Phobius"/>
    </source>
</evidence>
<feature type="domain" description="EAL" evidence="3">
    <location>
        <begin position="543"/>
        <end position="796"/>
    </location>
</feature>
<dbReference type="Gene3D" id="3.30.70.270">
    <property type="match status" value="1"/>
</dbReference>
<comment type="caution">
    <text evidence="6">The sequence shown here is derived from an EMBL/GenBank/DDBJ whole genome shotgun (WGS) entry which is preliminary data.</text>
</comment>
<dbReference type="InterPro" id="IPR000014">
    <property type="entry name" value="PAS"/>
</dbReference>
<keyword evidence="1" id="KW-0812">Transmembrane</keyword>
<dbReference type="InterPro" id="IPR035919">
    <property type="entry name" value="EAL_sf"/>
</dbReference>
<dbReference type="PROSITE" id="PS50885">
    <property type="entry name" value="HAMP"/>
    <property type="match status" value="1"/>
</dbReference>
<dbReference type="Pfam" id="PF13188">
    <property type="entry name" value="PAS_8"/>
    <property type="match status" value="1"/>
</dbReference>
<sequence length="806" mass="88522">MTARPDLPPVSWWSSGLLLRSTLAVVLASLLAAAVAVGYTAYATSVRAHQASQTRLNELLDTIQSTLSVACFANDQTLAVEVAQGVLSNSDVLAVRIATAQAVLADKQRGAAPNTQATGMLKRLIYSPFDRQKEVGHILLTPDPQVIDARIREEVWFAALQLSWQLGMVAAAVVVMMLLFIVRPIKAMSDRLHRMDPTRGERLATPSQHGRTEIGQLVADINALSDRLTSALEVERHLRQQGEIDEKRYHTIFDNAESGLFLIDRQGSLMSWNPAFAQLFDIHRQPPGKALAPLNINQLPWQNPTLMDRLLHSALTQNTAVTQELQILMPGAERSWAHMVLRSVGNNLLQGVVHDVSHLKESEATARQQAITDPLTGLANRLGLEQRLHMLVQAYAGATTGGFALLLINLDEFRRVNEGIGLPAGDTILQTTTRRLSACVSSQDTLARLAADNFGIILNNVTQGEAVERIAGRILQAIRQPYFADGSPINLHASIGVALFPGDGFDVPSLLRQAELAMESAKSSGGDQHVFFNPVLTEAAEQRRHMESDLRSAIRNHEFVLFYQPVVDLVNQRLAGAEALIRWRHPTRGLVMPDSFIPLAEKTGLVIEMSLLMLDVACRQLLDWKNRGLDYVLSLNVSGRQIPDGLTPAKLQEVVQHYGISPTRLALEITEGVMLRDVDKSLQWLKAVHDLGFRVYLDDFGTGYSSLSYLKLFPVDTLKVDKSFVQDMCDDNNENTLVGAIIAMGRSLGLDTVAEGVELKSHLVALQRMGCHYAQGYYFSRPVPAEEFDAAASRITALLAAPDTGA</sequence>
<keyword evidence="1" id="KW-1133">Transmembrane helix</keyword>
<dbReference type="RefSeq" id="WP_139313312.1">
    <property type="nucleotide sequence ID" value="NZ_MSYM01000008.1"/>
</dbReference>
<proteinExistence type="predicted"/>
<dbReference type="CDD" id="cd00130">
    <property type="entry name" value="PAS"/>
    <property type="match status" value="1"/>
</dbReference>
<keyword evidence="1" id="KW-0472">Membrane</keyword>
<dbReference type="SUPFAM" id="SSF55073">
    <property type="entry name" value="Nucleotide cyclase"/>
    <property type="match status" value="1"/>
</dbReference>
<evidence type="ECO:0000259" key="3">
    <source>
        <dbReference type="PROSITE" id="PS50883"/>
    </source>
</evidence>
<dbReference type="PANTHER" id="PTHR44757:SF2">
    <property type="entry name" value="BIOFILM ARCHITECTURE MAINTENANCE PROTEIN MBAA"/>
    <property type="match status" value="1"/>
</dbReference>
<dbReference type="InterPro" id="IPR043128">
    <property type="entry name" value="Rev_trsase/Diguanyl_cyclase"/>
</dbReference>
<dbReference type="CDD" id="cd01949">
    <property type="entry name" value="GGDEF"/>
    <property type="match status" value="1"/>
</dbReference>
<dbReference type="Pfam" id="PF00990">
    <property type="entry name" value="GGDEF"/>
    <property type="match status" value="1"/>
</dbReference>
<dbReference type="STRING" id="81479.RA876_00915"/>
<gene>
    <name evidence="6" type="ORF">BLL52_1253</name>
</gene>
<organism evidence="6 7">
    <name type="scientific">Rhodoferax antarcticus ANT.BR</name>
    <dbReference type="NCBI Taxonomy" id="1111071"/>
    <lineage>
        <taxon>Bacteria</taxon>
        <taxon>Pseudomonadati</taxon>
        <taxon>Pseudomonadota</taxon>
        <taxon>Betaproteobacteria</taxon>
        <taxon>Burkholderiales</taxon>
        <taxon>Comamonadaceae</taxon>
        <taxon>Rhodoferax</taxon>
    </lineage>
</organism>
<dbReference type="Gene3D" id="3.20.20.450">
    <property type="entry name" value="EAL domain"/>
    <property type="match status" value="1"/>
</dbReference>
<evidence type="ECO:0000313" key="7">
    <source>
        <dbReference type="Proteomes" id="UP000185911"/>
    </source>
</evidence>
<name>A0A1Q8YHD8_9BURK</name>
<feature type="transmembrane region" description="Helical" evidence="1">
    <location>
        <begin position="21"/>
        <end position="42"/>
    </location>
</feature>
<dbReference type="InterPro" id="IPR052155">
    <property type="entry name" value="Biofilm_reg_signaling"/>
</dbReference>
<dbReference type="InterPro" id="IPR003660">
    <property type="entry name" value="HAMP_dom"/>
</dbReference>
<dbReference type="Gene3D" id="3.30.450.20">
    <property type="entry name" value="PAS domain"/>
    <property type="match status" value="1"/>
</dbReference>
<dbReference type="GO" id="GO:0016020">
    <property type="term" value="C:membrane"/>
    <property type="evidence" value="ECO:0007669"/>
    <property type="project" value="InterPro"/>
</dbReference>
<evidence type="ECO:0000259" key="5">
    <source>
        <dbReference type="PROSITE" id="PS50887"/>
    </source>
</evidence>
<dbReference type="GO" id="GO:0007165">
    <property type="term" value="P:signal transduction"/>
    <property type="evidence" value="ECO:0007669"/>
    <property type="project" value="InterPro"/>
</dbReference>
<dbReference type="SUPFAM" id="SSF141868">
    <property type="entry name" value="EAL domain-like"/>
    <property type="match status" value="1"/>
</dbReference>
<reference evidence="6 7" key="1">
    <citation type="submission" date="2017-01" db="EMBL/GenBank/DDBJ databases">
        <title>Genome sequence of Rhodoferax antarcticus ANT.BR, a psychrophilic purple nonsulfur bacterium from an Antarctic microbial mat.</title>
        <authorList>
            <person name="Baker J."/>
            <person name="Riester C."/>
            <person name="Skinner B."/>
            <person name="Newell A."/>
            <person name="Swingley W."/>
            <person name="Madigan M."/>
            <person name="Jung D."/>
            <person name="Asao M."/>
            <person name="Chen M."/>
            <person name="Loughlin P."/>
            <person name="Pan H."/>
            <person name="Lin S."/>
            <person name="Li N."/>
            <person name="Shaw J."/>
            <person name="Prado M."/>
            <person name="Sherman C."/>
            <person name="Li X."/>
            <person name="Tang J."/>
            <person name="Blankenship R."/>
            <person name="Zhao T."/>
            <person name="Touchman J."/>
            <person name="Sattley M."/>
        </authorList>
    </citation>
    <scope>NUCLEOTIDE SEQUENCE [LARGE SCALE GENOMIC DNA]</scope>
    <source>
        <strain evidence="6 7">ANT.BR</strain>
    </source>
</reference>
<dbReference type="PROSITE" id="PS50112">
    <property type="entry name" value="PAS"/>
    <property type="match status" value="1"/>
</dbReference>
<keyword evidence="7" id="KW-1185">Reference proteome</keyword>
<dbReference type="PROSITE" id="PS50887">
    <property type="entry name" value="GGDEF"/>
    <property type="match status" value="1"/>
</dbReference>
<dbReference type="PROSITE" id="PS50883">
    <property type="entry name" value="EAL"/>
    <property type="match status" value="1"/>
</dbReference>
<feature type="domain" description="PAS" evidence="2">
    <location>
        <begin position="245"/>
        <end position="285"/>
    </location>
</feature>
<protein>
    <submittedName>
        <fullName evidence="6">EAL, PPDEF, HAMP, PAS domain-containing sensory box protein</fullName>
    </submittedName>
</protein>
<evidence type="ECO:0000313" key="6">
    <source>
        <dbReference type="EMBL" id="OLP07423.1"/>
    </source>
</evidence>
<dbReference type="AlphaFoldDB" id="A0A1Q8YHD8"/>
<dbReference type="Proteomes" id="UP000185911">
    <property type="component" value="Unassembled WGS sequence"/>
</dbReference>
<evidence type="ECO:0000259" key="4">
    <source>
        <dbReference type="PROSITE" id="PS50885"/>
    </source>
</evidence>
<feature type="domain" description="GGDEF" evidence="5">
    <location>
        <begin position="401"/>
        <end position="534"/>
    </location>
</feature>
<dbReference type="EMBL" id="MSYM01000008">
    <property type="protein sequence ID" value="OLP07423.1"/>
    <property type="molecule type" value="Genomic_DNA"/>
</dbReference>
<accession>A0A1Q8YHD8</accession>
<feature type="domain" description="HAMP" evidence="4">
    <location>
        <begin position="179"/>
        <end position="233"/>
    </location>
</feature>
<dbReference type="InterPro" id="IPR035965">
    <property type="entry name" value="PAS-like_dom_sf"/>
</dbReference>
<dbReference type="SMART" id="SM00052">
    <property type="entry name" value="EAL"/>
    <property type="match status" value="1"/>
</dbReference>
<dbReference type="PANTHER" id="PTHR44757">
    <property type="entry name" value="DIGUANYLATE CYCLASE DGCP"/>
    <property type="match status" value="1"/>
</dbReference>
<dbReference type="InterPro" id="IPR001633">
    <property type="entry name" value="EAL_dom"/>
</dbReference>
<dbReference type="SUPFAM" id="SSF55785">
    <property type="entry name" value="PYP-like sensor domain (PAS domain)"/>
    <property type="match status" value="1"/>
</dbReference>
<dbReference type="SMART" id="SM00267">
    <property type="entry name" value="GGDEF"/>
    <property type="match status" value="1"/>
</dbReference>
<dbReference type="InterPro" id="IPR029787">
    <property type="entry name" value="Nucleotide_cyclase"/>
</dbReference>
<dbReference type="SMART" id="SM00304">
    <property type="entry name" value="HAMP"/>
    <property type="match status" value="1"/>
</dbReference>
<evidence type="ECO:0000259" key="2">
    <source>
        <dbReference type="PROSITE" id="PS50112"/>
    </source>
</evidence>
<feature type="transmembrane region" description="Helical" evidence="1">
    <location>
        <begin position="162"/>
        <end position="182"/>
    </location>
</feature>
<dbReference type="Pfam" id="PF00563">
    <property type="entry name" value="EAL"/>
    <property type="match status" value="1"/>
</dbReference>
<dbReference type="InterPro" id="IPR000160">
    <property type="entry name" value="GGDEF_dom"/>
</dbReference>
<dbReference type="NCBIfam" id="TIGR00254">
    <property type="entry name" value="GGDEF"/>
    <property type="match status" value="1"/>
</dbReference>
<dbReference type="CDD" id="cd01948">
    <property type="entry name" value="EAL"/>
    <property type="match status" value="1"/>
</dbReference>